<dbReference type="Proteomes" id="UP000285120">
    <property type="component" value="Unassembled WGS sequence"/>
</dbReference>
<feature type="domain" description="Pseudouridine synthase RsuA/RluA-like" evidence="5">
    <location>
        <begin position="87"/>
        <end position="238"/>
    </location>
</feature>
<dbReference type="GO" id="GO:0000455">
    <property type="term" value="P:enzyme-directed rRNA pseudouridine synthesis"/>
    <property type="evidence" value="ECO:0007669"/>
    <property type="project" value="TreeGrafter"/>
</dbReference>
<dbReference type="GO" id="GO:0003723">
    <property type="term" value="F:RNA binding"/>
    <property type="evidence" value="ECO:0007669"/>
    <property type="project" value="InterPro"/>
</dbReference>
<gene>
    <name evidence="6" type="ORF">ATL39_1276</name>
</gene>
<dbReference type="InterPro" id="IPR006145">
    <property type="entry name" value="PsdUridine_synth_RsuA/RluA"/>
</dbReference>
<dbReference type="SUPFAM" id="SSF55120">
    <property type="entry name" value="Pseudouridine synthase"/>
    <property type="match status" value="1"/>
</dbReference>
<keyword evidence="7" id="KW-1185">Reference proteome</keyword>
<dbReference type="NCBIfam" id="TIGR00005">
    <property type="entry name" value="rluA_subfam"/>
    <property type="match status" value="1"/>
</dbReference>
<comment type="catalytic activity">
    <reaction evidence="1 4">
        <text>a uridine in RNA = a pseudouridine in RNA</text>
        <dbReference type="Rhea" id="RHEA:48348"/>
        <dbReference type="Rhea" id="RHEA-COMP:12068"/>
        <dbReference type="Rhea" id="RHEA-COMP:12069"/>
        <dbReference type="ChEBI" id="CHEBI:65314"/>
        <dbReference type="ChEBI" id="CHEBI:65315"/>
    </reaction>
</comment>
<evidence type="ECO:0000313" key="7">
    <source>
        <dbReference type="Proteomes" id="UP000285120"/>
    </source>
</evidence>
<dbReference type="AlphaFoldDB" id="A0A419V6G4"/>
<dbReference type="GO" id="GO:0009982">
    <property type="term" value="F:pseudouridine synthase activity"/>
    <property type="evidence" value="ECO:0007669"/>
    <property type="project" value="InterPro"/>
</dbReference>
<dbReference type="Pfam" id="PF00849">
    <property type="entry name" value="PseudoU_synth_2"/>
    <property type="match status" value="1"/>
</dbReference>
<dbReference type="EMBL" id="RAPK01000007">
    <property type="protein sequence ID" value="RKD75575.1"/>
    <property type="molecule type" value="Genomic_DNA"/>
</dbReference>
<feature type="active site" evidence="3">
    <location>
        <position position="134"/>
    </location>
</feature>
<dbReference type="InterPro" id="IPR006225">
    <property type="entry name" value="PsdUridine_synth_RluC/D"/>
</dbReference>
<proteinExistence type="inferred from homology"/>
<dbReference type="GO" id="GO:0140098">
    <property type="term" value="F:catalytic activity, acting on RNA"/>
    <property type="evidence" value="ECO:0007669"/>
    <property type="project" value="UniProtKB-ARBA"/>
</dbReference>
<dbReference type="InterPro" id="IPR050188">
    <property type="entry name" value="RluA_PseudoU_synthase"/>
</dbReference>
<dbReference type="CDD" id="cd02869">
    <property type="entry name" value="PseudoU_synth_RluA_like"/>
    <property type="match status" value="1"/>
</dbReference>
<dbReference type="PANTHER" id="PTHR21600">
    <property type="entry name" value="MITOCHONDRIAL RNA PSEUDOURIDINE SYNTHASE"/>
    <property type="match status" value="1"/>
</dbReference>
<accession>A0A419V6G4</accession>
<evidence type="ECO:0000256" key="1">
    <source>
        <dbReference type="ARBA" id="ARBA00000073"/>
    </source>
</evidence>
<dbReference type="RefSeq" id="WP_120192444.1">
    <property type="nucleotide sequence ID" value="NZ_RAPK01000007.1"/>
</dbReference>
<evidence type="ECO:0000256" key="4">
    <source>
        <dbReference type="RuleBase" id="RU362028"/>
    </source>
</evidence>
<name>A0A419V6G4_9BACL</name>
<reference evidence="6 7" key="1">
    <citation type="submission" date="2018-09" db="EMBL/GenBank/DDBJ databases">
        <title>Genomic Encyclopedia of Archaeal and Bacterial Type Strains, Phase II (KMG-II): from individual species to whole genera.</title>
        <authorList>
            <person name="Goeker M."/>
        </authorList>
    </citation>
    <scope>NUCLEOTIDE SEQUENCE [LARGE SCALE GENOMIC DNA]</scope>
    <source>
        <strain evidence="6 7">DSM 17008</strain>
    </source>
</reference>
<dbReference type="EC" id="5.4.99.-" evidence="4"/>
<dbReference type="InterPro" id="IPR020103">
    <property type="entry name" value="PsdUridine_synth_cat_dom_sf"/>
</dbReference>
<dbReference type="OrthoDB" id="9773999at2"/>
<organism evidence="6 7">
    <name type="scientific">Sinobaca qinghaiensis</name>
    <dbReference type="NCBI Taxonomy" id="342944"/>
    <lineage>
        <taxon>Bacteria</taxon>
        <taxon>Bacillati</taxon>
        <taxon>Bacillota</taxon>
        <taxon>Bacilli</taxon>
        <taxon>Bacillales</taxon>
        <taxon>Sporolactobacillaceae</taxon>
        <taxon>Sinobaca</taxon>
    </lineage>
</organism>
<sequence length="304" mass="34222">MNSYRFIHWKASSPKTVHDFLLHEKKISSGFKRKIKREGLVIVNGRPSPLRKKVNTGDLILVCVPVKAPEVFVPAFYPFDVLYEDEHLLVINKPAPLLTMPGRKEGEPNLAEAVLYYLQQKNQPQSFHAVSRLDRETSGVIIIALHAYAHERLSHYFDQNPGSKTYQALVQGNTGSADEVMTGRIRVKTDSIVTREIHEEGKPARTARKTIEAKEDVSFIELVLHSGRTHQIRVHMQAAGHPLLGDTLYGESSSLINRQALHASRIDFEHPVTMKPMSVSASLPEDFRYALTQAGLTEPYPNDN</sequence>
<evidence type="ECO:0000256" key="3">
    <source>
        <dbReference type="PIRSR" id="PIRSR606225-1"/>
    </source>
</evidence>
<evidence type="ECO:0000259" key="5">
    <source>
        <dbReference type="Pfam" id="PF00849"/>
    </source>
</evidence>
<comment type="similarity">
    <text evidence="2 4">Belongs to the pseudouridine synthase RluA family.</text>
</comment>
<evidence type="ECO:0000313" key="6">
    <source>
        <dbReference type="EMBL" id="RKD75575.1"/>
    </source>
</evidence>
<keyword evidence="4" id="KW-0413">Isomerase</keyword>
<protein>
    <recommendedName>
        <fullName evidence="4">Pseudouridine synthase</fullName>
        <ecNumber evidence="4">5.4.99.-</ecNumber>
    </recommendedName>
</protein>
<comment type="function">
    <text evidence="4">Responsible for synthesis of pseudouridine from uracil.</text>
</comment>
<dbReference type="PANTHER" id="PTHR21600:SF87">
    <property type="entry name" value="RNA PSEUDOURIDYLATE SYNTHASE DOMAIN-CONTAINING PROTEIN 1"/>
    <property type="match status" value="1"/>
</dbReference>
<comment type="caution">
    <text evidence="6">The sequence shown here is derived from an EMBL/GenBank/DDBJ whole genome shotgun (WGS) entry which is preliminary data.</text>
</comment>
<evidence type="ECO:0000256" key="2">
    <source>
        <dbReference type="ARBA" id="ARBA00010876"/>
    </source>
</evidence>
<dbReference type="Gene3D" id="3.30.2350.10">
    <property type="entry name" value="Pseudouridine synthase"/>
    <property type="match status" value="1"/>
</dbReference>